<comment type="cofactor">
    <cofactor evidence="1">
        <name>Zn(2+)</name>
        <dbReference type="ChEBI" id="CHEBI:29105"/>
    </cofactor>
</comment>
<dbReference type="Pfam" id="PF00107">
    <property type="entry name" value="ADH_zinc_N"/>
    <property type="match status" value="1"/>
</dbReference>
<dbReference type="Proteomes" id="UP001165378">
    <property type="component" value="Unassembled WGS sequence"/>
</dbReference>
<keyword evidence="2" id="KW-0560">Oxidoreductase</keyword>
<evidence type="ECO:0000256" key="3">
    <source>
        <dbReference type="ARBA" id="ARBA00037678"/>
    </source>
</evidence>
<evidence type="ECO:0000256" key="2">
    <source>
        <dbReference type="ARBA" id="ARBA00023002"/>
    </source>
</evidence>
<dbReference type="SUPFAM" id="SSF51735">
    <property type="entry name" value="NAD(P)-binding Rossmann-fold domains"/>
    <property type="match status" value="1"/>
</dbReference>
<dbReference type="Gene3D" id="3.90.180.10">
    <property type="entry name" value="Medium-chain alcohol dehydrogenases, catalytic domain"/>
    <property type="match status" value="1"/>
</dbReference>
<reference evidence="12" key="1">
    <citation type="submission" date="2022-01" db="EMBL/GenBank/DDBJ databases">
        <title>Genome-Based Taxonomic Classification of the Phylum Actinobacteria.</title>
        <authorList>
            <person name="Gao Y."/>
        </authorList>
    </citation>
    <scope>NUCLEOTIDE SEQUENCE</scope>
    <source>
        <strain evidence="12">KLBMP 8922</strain>
    </source>
</reference>
<dbReference type="InterPro" id="IPR050129">
    <property type="entry name" value="Zn_alcohol_dh"/>
</dbReference>
<gene>
    <name evidence="12" type="ORF">LZ495_28240</name>
</gene>
<accession>A0AA41Q4K6</accession>
<comment type="similarity">
    <text evidence="5">Belongs to the zinc-containing alcohol dehydrogenase family. DOIA dehydrogenase subfamily.</text>
</comment>
<comment type="function">
    <text evidence="3">Catalyzes the oxidation of 2-deoxy-scyllo-inosamine (DOIA) with NAD(+) or NADP(+), forming 3-amino-2,3-dideoxy-scyllo-inosose (amino-DOI).</text>
</comment>
<evidence type="ECO:0000256" key="8">
    <source>
        <dbReference type="ARBA" id="ARBA00048685"/>
    </source>
</evidence>
<dbReference type="GO" id="GO:0016491">
    <property type="term" value="F:oxidoreductase activity"/>
    <property type="evidence" value="ECO:0007669"/>
    <property type="project" value="UniProtKB-KW"/>
</dbReference>
<name>A0AA41Q4K6_9ACTN</name>
<dbReference type="InterPro" id="IPR036291">
    <property type="entry name" value="NAD(P)-bd_dom_sf"/>
</dbReference>
<dbReference type="AlphaFoldDB" id="A0AA41Q4K6"/>
<evidence type="ECO:0000256" key="4">
    <source>
        <dbReference type="ARBA" id="ARBA00037908"/>
    </source>
</evidence>
<dbReference type="InterPro" id="IPR011032">
    <property type="entry name" value="GroES-like_sf"/>
</dbReference>
<evidence type="ECO:0000259" key="11">
    <source>
        <dbReference type="Pfam" id="PF08240"/>
    </source>
</evidence>
<evidence type="ECO:0000256" key="7">
    <source>
        <dbReference type="ARBA" id="ARBA00039387"/>
    </source>
</evidence>
<evidence type="ECO:0000256" key="5">
    <source>
        <dbReference type="ARBA" id="ARBA00038004"/>
    </source>
</evidence>
<evidence type="ECO:0000256" key="6">
    <source>
        <dbReference type="ARBA" id="ARBA00039102"/>
    </source>
</evidence>
<dbReference type="Gene3D" id="3.40.50.720">
    <property type="entry name" value="NAD(P)-binding Rossmann-like Domain"/>
    <property type="match status" value="1"/>
</dbReference>
<dbReference type="InterPro" id="IPR013149">
    <property type="entry name" value="ADH-like_C"/>
</dbReference>
<evidence type="ECO:0000259" key="10">
    <source>
        <dbReference type="Pfam" id="PF00107"/>
    </source>
</evidence>
<comment type="pathway">
    <text evidence="4">Metabolic intermediate biosynthesis; 2-deoxystreptamine biosynthesis; 2-deoxystreptamine from D-glucose 6-phosphate: step 3/4.</text>
</comment>
<evidence type="ECO:0000313" key="12">
    <source>
        <dbReference type="EMBL" id="MCF2531082.1"/>
    </source>
</evidence>
<feature type="domain" description="Alcohol dehydrogenase-like C-terminal" evidence="10">
    <location>
        <begin position="191"/>
        <end position="322"/>
    </location>
</feature>
<dbReference type="PANTHER" id="PTHR43401:SF2">
    <property type="entry name" value="L-THREONINE 3-DEHYDROGENASE"/>
    <property type="match status" value="1"/>
</dbReference>
<dbReference type="InterPro" id="IPR013154">
    <property type="entry name" value="ADH-like_N"/>
</dbReference>
<proteinExistence type="inferred from homology"/>
<dbReference type="PANTHER" id="PTHR43401">
    <property type="entry name" value="L-THREONINE 3-DEHYDROGENASE"/>
    <property type="match status" value="1"/>
</dbReference>
<sequence length="366" mass="37520">MGGHARAAVFLGDGTYEVREFPIPAPPAGGAVLKVEAVGMCGSDVMQFHGQSHVPGEASPVIPGHEIVGRLIDVTPEAAANWGVAEGDRVCVDEIVKCGRCASCLAGGTGLCANLQLYGYTMGPDHDGGLWGGYGEYLRLLPNTHVMKAPDGLTAAELTVFEPLANALNWVTSVRVGPGDVVVVQGPGHQGLLCAAAALACGASQVIVTGTGADSLRLKTATALGAHEVIDIEAEDVVTRVGELTGGRMASVVMDLTPVTASVRTALDLTGMAGARIALAGLKHFTPVDGLLTDLITLKNINVQGCAGSTPGSMEQAVRLLADRPEIARTMAGTHVSLDTIEHGIALLERRAAGEDAVHVSLVHAG</sequence>
<organism evidence="12 13">
    <name type="scientific">Yinghuangia soli</name>
    <dbReference type="NCBI Taxonomy" id="2908204"/>
    <lineage>
        <taxon>Bacteria</taxon>
        <taxon>Bacillati</taxon>
        <taxon>Actinomycetota</taxon>
        <taxon>Actinomycetes</taxon>
        <taxon>Kitasatosporales</taxon>
        <taxon>Streptomycetaceae</taxon>
        <taxon>Yinghuangia</taxon>
    </lineage>
</organism>
<dbReference type="RefSeq" id="WP_235055751.1">
    <property type="nucleotide sequence ID" value="NZ_JAKFHA010000021.1"/>
</dbReference>
<keyword evidence="13" id="KW-1185">Reference proteome</keyword>
<evidence type="ECO:0000313" key="13">
    <source>
        <dbReference type="Proteomes" id="UP001165378"/>
    </source>
</evidence>
<dbReference type="SUPFAM" id="SSF50129">
    <property type="entry name" value="GroES-like"/>
    <property type="match status" value="1"/>
</dbReference>
<evidence type="ECO:0000256" key="1">
    <source>
        <dbReference type="ARBA" id="ARBA00001947"/>
    </source>
</evidence>
<evidence type="ECO:0000256" key="9">
    <source>
        <dbReference type="ARBA" id="ARBA00049085"/>
    </source>
</evidence>
<feature type="domain" description="Alcohol dehydrogenase-like N-terminal" evidence="11">
    <location>
        <begin position="29"/>
        <end position="151"/>
    </location>
</feature>
<comment type="catalytic activity">
    <reaction evidence="9">
        <text>2-deoxy-scyllo-inosamine + NADP(+) = 3-amino-2,3-dideoxy-scyllo-inosose + NADPH + H(+)</text>
        <dbReference type="Rhea" id="RHEA:33879"/>
        <dbReference type="ChEBI" id="CHEBI:15378"/>
        <dbReference type="ChEBI" id="CHEBI:57783"/>
        <dbReference type="ChEBI" id="CHEBI:58349"/>
        <dbReference type="ChEBI" id="CHEBI:65002"/>
        <dbReference type="ChEBI" id="CHEBI:65003"/>
        <dbReference type="EC" id="1.1.1.329"/>
    </reaction>
</comment>
<dbReference type="EMBL" id="JAKFHA010000021">
    <property type="protein sequence ID" value="MCF2531082.1"/>
    <property type="molecule type" value="Genomic_DNA"/>
</dbReference>
<comment type="catalytic activity">
    <reaction evidence="8">
        <text>2-deoxy-scyllo-inosamine + NAD(+) = 3-amino-2,3-dideoxy-scyllo-inosose + NADH + H(+)</text>
        <dbReference type="Rhea" id="RHEA:33883"/>
        <dbReference type="ChEBI" id="CHEBI:15378"/>
        <dbReference type="ChEBI" id="CHEBI:57540"/>
        <dbReference type="ChEBI" id="CHEBI:57945"/>
        <dbReference type="ChEBI" id="CHEBI:65002"/>
        <dbReference type="ChEBI" id="CHEBI:65003"/>
        <dbReference type="EC" id="1.1.1.329"/>
    </reaction>
</comment>
<protein>
    <recommendedName>
        <fullName evidence="7">2-deoxy-scyllo-inosamine dehydrogenase</fullName>
        <ecNumber evidence="6">1.1.1.329</ecNumber>
    </recommendedName>
</protein>
<dbReference type="EC" id="1.1.1.329" evidence="6"/>
<dbReference type="Pfam" id="PF08240">
    <property type="entry name" value="ADH_N"/>
    <property type="match status" value="1"/>
</dbReference>
<comment type="caution">
    <text evidence="12">The sequence shown here is derived from an EMBL/GenBank/DDBJ whole genome shotgun (WGS) entry which is preliminary data.</text>
</comment>